<dbReference type="KEGG" id="sdyn:Mal52_60530"/>
<feature type="transmembrane region" description="Helical" evidence="1">
    <location>
        <begin position="67"/>
        <end position="89"/>
    </location>
</feature>
<dbReference type="EMBL" id="CP036276">
    <property type="protein sequence ID" value="QDU47521.1"/>
    <property type="molecule type" value="Genomic_DNA"/>
</dbReference>
<gene>
    <name evidence="2" type="ORF">Mal52_60530</name>
</gene>
<sequence length="107" mass="12190">MNRDRFGTLNNPEIRLVKRQHSQRIFPLLRGFSIAVVLVCLLGAFIAGIIGTLLAPMFFFSNDIWHTVFYVLLYFGSLIVLQTGFLYMIHRTTGLTRHADHDAPEAP</sequence>
<reference evidence="2 3" key="1">
    <citation type="submission" date="2019-02" db="EMBL/GenBank/DDBJ databases">
        <title>Deep-cultivation of Planctomycetes and their phenomic and genomic characterization uncovers novel biology.</title>
        <authorList>
            <person name="Wiegand S."/>
            <person name="Jogler M."/>
            <person name="Boedeker C."/>
            <person name="Pinto D."/>
            <person name="Vollmers J."/>
            <person name="Rivas-Marin E."/>
            <person name="Kohn T."/>
            <person name="Peeters S.H."/>
            <person name="Heuer A."/>
            <person name="Rast P."/>
            <person name="Oberbeckmann S."/>
            <person name="Bunk B."/>
            <person name="Jeske O."/>
            <person name="Meyerdierks A."/>
            <person name="Storesund J.E."/>
            <person name="Kallscheuer N."/>
            <person name="Luecker S."/>
            <person name="Lage O.M."/>
            <person name="Pohl T."/>
            <person name="Merkel B.J."/>
            <person name="Hornburger P."/>
            <person name="Mueller R.-W."/>
            <person name="Bruemmer F."/>
            <person name="Labrenz M."/>
            <person name="Spormann A.M."/>
            <person name="Op den Camp H."/>
            <person name="Overmann J."/>
            <person name="Amann R."/>
            <person name="Jetten M.S.M."/>
            <person name="Mascher T."/>
            <person name="Medema M.H."/>
            <person name="Devos D.P."/>
            <person name="Kaster A.-K."/>
            <person name="Ovreas L."/>
            <person name="Rohde M."/>
            <person name="Galperin M.Y."/>
            <person name="Jogler C."/>
        </authorList>
    </citation>
    <scope>NUCLEOTIDE SEQUENCE [LARGE SCALE GENOMIC DNA]</scope>
    <source>
        <strain evidence="2 3">Mal52</strain>
    </source>
</reference>
<proteinExistence type="predicted"/>
<protein>
    <submittedName>
        <fullName evidence="2">Uncharacterized protein</fullName>
    </submittedName>
</protein>
<evidence type="ECO:0000313" key="2">
    <source>
        <dbReference type="EMBL" id="QDU47521.1"/>
    </source>
</evidence>
<organism evidence="2 3">
    <name type="scientific">Symmachiella dynata</name>
    <dbReference type="NCBI Taxonomy" id="2527995"/>
    <lineage>
        <taxon>Bacteria</taxon>
        <taxon>Pseudomonadati</taxon>
        <taxon>Planctomycetota</taxon>
        <taxon>Planctomycetia</taxon>
        <taxon>Planctomycetales</taxon>
        <taxon>Planctomycetaceae</taxon>
        <taxon>Symmachiella</taxon>
    </lineage>
</organism>
<feature type="transmembrane region" description="Helical" evidence="1">
    <location>
        <begin position="28"/>
        <end position="55"/>
    </location>
</feature>
<keyword evidence="3" id="KW-1185">Reference proteome</keyword>
<evidence type="ECO:0000256" key="1">
    <source>
        <dbReference type="SAM" id="Phobius"/>
    </source>
</evidence>
<name>A0A517ZYJ7_9PLAN</name>
<dbReference type="Proteomes" id="UP000319383">
    <property type="component" value="Chromosome"/>
</dbReference>
<accession>A0A517ZYJ7</accession>
<keyword evidence="1" id="KW-0472">Membrane</keyword>
<keyword evidence="1" id="KW-1133">Transmembrane helix</keyword>
<dbReference type="AlphaFoldDB" id="A0A517ZYJ7"/>
<keyword evidence="1" id="KW-0812">Transmembrane</keyword>
<evidence type="ECO:0000313" key="3">
    <source>
        <dbReference type="Proteomes" id="UP000319383"/>
    </source>
</evidence>